<dbReference type="Pfam" id="PF01844">
    <property type="entry name" value="HNH"/>
    <property type="match status" value="1"/>
</dbReference>
<evidence type="ECO:0000256" key="1">
    <source>
        <dbReference type="ARBA" id="ARBA00022722"/>
    </source>
</evidence>
<dbReference type="GO" id="GO:0005829">
    <property type="term" value="C:cytosol"/>
    <property type="evidence" value="ECO:0007669"/>
    <property type="project" value="TreeGrafter"/>
</dbReference>
<dbReference type="InterPro" id="IPR002711">
    <property type="entry name" value="HNH"/>
</dbReference>
<keyword evidence="7" id="KW-1185">Reference proteome</keyword>
<dbReference type="AlphaFoldDB" id="A0A7D5Z9F4"/>
<dbReference type="CDD" id="cd00085">
    <property type="entry name" value="HNHc"/>
    <property type="match status" value="1"/>
</dbReference>
<evidence type="ECO:0000259" key="5">
    <source>
        <dbReference type="SMART" id="SM00507"/>
    </source>
</evidence>
<feature type="domain" description="HNH nuclease" evidence="5">
    <location>
        <begin position="53"/>
        <end position="109"/>
    </location>
</feature>
<dbReference type="EMBL" id="CP058952">
    <property type="protein sequence ID" value="QLI80805.1"/>
    <property type="molecule type" value="Genomic_DNA"/>
</dbReference>
<evidence type="ECO:0000313" key="7">
    <source>
        <dbReference type="Proteomes" id="UP000510822"/>
    </source>
</evidence>
<evidence type="ECO:0000256" key="3">
    <source>
        <dbReference type="ARBA" id="ARBA00038412"/>
    </source>
</evidence>
<proteinExistence type="inferred from homology"/>
<dbReference type="GO" id="GO:0003676">
    <property type="term" value="F:nucleic acid binding"/>
    <property type="evidence" value="ECO:0007669"/>
    <property type="project" value="InterPro"/>
</dbReference>
<keyword evidence="1" id="KW-0540">Nuclease</keyword>
<evidence type="ECO:0000256" key="4">
    <source>
        <dbReference type="ARBA" id="ARBA00040194"/>
    </source>
</evidence>
<dbReference type="RefSeq" id="WP_180307939.1">
    <property type="nucleotide sequence ID" value="NZ_CP058952.1"/>
</dbReference>
<keyword evidence="6" id="KW-0255">Endonuclease</keyword>
<dbReference type="GO" id="GO:0016787">
    <property type="term" value="F:hydrolase activity"/>
    <property type="evidence" value="ECO:0007669"/>
    <property type="project" value="UniProtKB-KW"/>
</dbReference>
<reference evidence="6 7" key="1">
    <citation type="journal article" date="2016" name="Int. J. Syst. Evol. Microbiol.">
        <title>Chitinibacter fontanus sp. nov., isolated from a spring.</title>
        <authorList>
            <person name="Sheu S.Y."/>
            <person name="Li Y.S."/>
            <person name="Young C.C."/>
            <person name="Chen W.M."/>
        </authorList>
    </citation>
    <scope>NUCLEOTIDE SEQUENCE [LARGE SCALE GENOMIC DNA]</scope>
    <source>
        <strain evidence="6 7">STM-7</strain>
    </source>
</reference>
<dbReference type="PANTHER" id="PTHR41286:SF1">
    <property type="entry name" value="HNH NUCLEASE YAJD-RELATED"/>
    <property type="match status" value="1"/>
</dbReference>
<dbReference type="SMART" id="SM00507">
    <property type="entry name" value="HNHc"/>
    <property type="match status" value="1"/>
</dbReference>
<keyword evidence="2" id="KW-0378">Hydrolase</keyword>
<dbReference type="KEGG" id="cfon:HZU75_04265"/>
<dbReference type="Proteomes" id="UP000510822">
    <property type="component" value="Chromosome"/>
</dbReference>
<evidence type="ECO:0000256" key="2">
    <source>
        <dbReference type="ARBA" id="ARBA00022801"/>
    </source>
</evidence>
<evidence type="ECO:0000313" key="6">
    <source>
        <dbReference type="EMBL" id="QLI80805.1"/>
    </source>
</evidence>
<comment type="similarity">
    <text evidence="3">Belongs to the HNH nuclease family.</text>
</comment>
<dbReference type="GO" id="GO:0004519">
    <property type="term" value="F:endonuclease activity"/>
    <property type="evidence" value="ECO:0007669"/>
    <property type="project" value="UniProtKB-KW"/>
</dbReference>
<protein>
    <recommendedName>
        <fullName evidence="4">Putative HNH nuclease YajD</fullName>
    </recommendedName>
</protein>
<gene>
    <name evidence="6" type="ORF">HZU75_04265</name>
</gene>
<sequence length="127" mass="14428">MPRAPLKPCGQPGCGRLVTSGKCDVHRRESVRQYEAQPERRAVKSLYATKRWQDLRVLVLRTNPLCVECRKVDRLTAAEHVDHIKPHCGDESLFFDFDNLQGLCKPCHSRKTAKEDGGFGNRRKVGV</sequence>
<accession>A0A7D5Z9F4</accession>
<dbReference type="GO" id="GO:0008270">
    <property type="term" value="F:zinc ion binding"/>
    <property type="evidence" value="ECO:0007669"/>
    <property type="project" value="InterPro"/>
</dbReference>
<name>A0A7D5Z9F4_9NEIS</name>
<dbReference type="Gene3D" id="1.10.30.50">
    <property type="match status" value="1"/>
</dbReference>
<organism evidence="6 7">
    <name type="scientific">Chitinibacter fontanus</name>
    <dbReference type="NCBI Taxonomy" id="1737446"/>
    <lineage>
        <taxon>Bacteria</taxon>
        <taxon>Pseudomonadati</taxon>
        <taxon>Pseudomonadota</taxon>
        <taxon>Betaproteobacteria</taxon>
        <taxon>Neisseriales</taxon>
        <taxon>Chitinibacteraceae</taxon>
        <taxon>Chitinibacter</taxon>
    </lineage>
</organism>
<dbReference type="InterPro" id="IPR003615">
    <property type="entry name" value="HNH_nuc"/>
</dbReference>
<dbReference type="PANTHER" id="PTHR41286">
    <property type="entry name" value="HNH NUCLEASE YAJD-RELATED"/>
    <property type="match status" value="1"/>
</dbReference>